<accession>A0ABW7Y6E3</accession>
<proteinExistence type="predicted"/>
<evidence type="ECO:0000313" key="2">
    <source>
        <dbReference type="EMBL" id="MFI5677949.1"/>
    </source>
</evidence>
<comment type="caution">
    <text evidence="2">The sequence shown here is derived from an EMBL/GenBank/DDBJ whole genome shotgun (WGS) entry which is preliminary data.</text>
</comment>
<evidence type="ECO:0000256" key="1">
    <source>
        <dbReference type="SAM" id="MobiDB-lite"/>
    </source>
</evidence>
<gene>
    <name evidence="2" type="ORF">ACIA8P_25310</name>
</gene>
<sequence length="124" mass="12178">MADARRQLRSGTVALGGVGLLAAALTACSSDPDKRCVDRDSYTLGKGYQVVADKNCKSSTRINAAYYYGGKKKNGWVRDGSFTKSGKKSGSGSSSSGGGGGGVDRGGLGSGGDGDGGGGKSSGG</sequence>
<evidence type="ECO:0000313" key="3">
    <source>
        <dbReference type="Proteomes" id="UP001612415"/>
    </source>
</evidence>
<keyword evidence="3" id="KW-1185">Reference proteome</keyword>
<dbReference type="EMBL" id="JBITDC010000009">
    <property type="protein sequence ID" value="MFI5677949.1"/>
    <property type="molecule type" value="Genomic_DNA"/>
</dbReference>
<feature type="compositionally biased region" description="Low complexity" evidence="1">
    <location>
        <begin position="79"/>
        <end position="94"/>
    </location>
</feature>
<reference evidence="2 3" key="1">
    <citation type="submission" date="2024-10" db="EMBL/GenBank/DDBJ databases">
        <title>The Natural Products Discovery Center: Release of the First 8490 Sequenced Strains for Exploring Actinobacteria Biosynthetic Diversity.</title>
        <authorList>
            <person name="Kalkreuter E."/>
            <person name="Kautsar S.A."/>
            <person name="Yang D."/>
            <person name="Bader C.D."/>
            <person name="Teijaro C.N."/>
            <person name="Fluegel L."/>
            <person name="Davis C.M."/>
            <person name="Simpson J.R."/>
            <person name="Lauterbach L."/>
            <person name="Steele A.D."/>
            <person name="Gui C."/>
            <person name="Meng S."/>
            <person name="Li G."/>
            <person name="Viehrig K."/>
            <person name="Ye F."/>
            <person name="Su P."/>
            <person name="Kiefer A.F."/>
            <person name="Nichols A."/>
            <person name="Cepeda A.J."/>
            <person name="Yan W."/>
            <person name="Fan B."/>
            <person name="Jiang Y."/>
            <person name="Adhikari A."/>
            <person name="Zheng C.-J."/>
            <person name="Schuster L."/>
            <person name="Cowan T.M."/>
            <person name="Smanski M.J."/>
            <person name="Chevrette M.G."/>
            <person name="De Carvalho L.P.S."/>
            <person name="Shen B."/>
        </authorList>
    </citation>
    <scope>NUCLEOTIDE SEQUENCE [LARGE SCALE GENOMIC DNA]</scope>
    <source>
        <strain evidence="2 3">NPDC051599</strain>
    </source>
</reference>
<dbReference type="PROSITE" id="PS51257">
    <property type="entry name" value="PROKAR_LIPOPROTEIN"/>
    <property type="match status" value="1"/>
</dbReference>
<feature type="region of interest" description="Disordered" evidence="1">
    <location>
        <begin position="71"/>
        <end position="124"/>
    </location>
</feature>
<organism evidence="2 3">
    <name type="scientific">Streptomyces cellulosae</name>
    <dbReference type="NCBI Taxonomy" id="1968"/>
    <lineage>
        <taxon>Bacteria</taxon>
        <taxon>Bacillati</taxon>
        <taxon>Actinomycetota</taxon>
        <taxon>Actinomycetes</taxon>
        <taxon>Kitasatosporales</taxon>
        <taxon>Streptomycetaceae</taxon>
        <taxon>Streptomyces</taxon>
    </lineage>
</organism>
<name>A0ABW7Y6E3_STRCE</name>
<dbReference type="Proteomes" id="UP001612415">
    <property type="component" value="Unassembled WGS sequence"/>
</dbReference>
<protein>
    <recommendedName>
        <fullName evidence="4">Lipoprotein</fullName>
    </recommendedName>
</protein>
<dbReference type="RefSeq" id="WP_398658525.1">
    <property type="nucleotide sequence ID" value="NZ_JBITDC010000009.1"/>
</dbReference>
<feature type="compositionally biased region" description="Gly residues" evidence="1">
    <location>
        <begin position="95"/>
        <end position="124"/>
    </location>
</feature>
<evidence type="ECO:0008006" key="4">
    <source>
        <dbReference type="Google" id="ProtNLM"/>
    </source>
</evidence>